<reference evidence="2 3" key="1">
    <citation type="submission" date="2014-07" db="EMBL/GenBank/DDBJ databases">
        <authorList>
            <person name="Urmite Genomes Urmite Genomes"/>
        </authorList>
    </citation>
    <scope>NUCLEOTIDE SEQUENCE [LARGE SCALE GENOMIC DNA]</scope>
    <source>
        <strain evidence="2 3">13MG44_air</strain>
    </source>
</reference>
<dbReference type="AlphaFoldDB" id="A0A078LY88"/>
<accession>A0A078LY88</accession>
<dbReference type="Proteomes" id="UP000044136">
    <property type="component" value="Unassembled WGS sequence"/>
</dbReference>
<feature type="transmembrane region" description="Helical" evidence="1">
    <location>
        <begin position="20"/>
        <end position="42"/>
    </location>
</feature>
<feature type="transmembrane region" description="Helical" evidence="1">
    <location>
        <begin position="239"/>
        <end position="256"/>
    </location>
</feature>
<evidence type="ECO:0000313" key="3">
    <source>
        <dbReference type="Proteomes" id="UP000044136"/>
    </source>
</evidence>
<protein>
    <submittedName>
        <fullName evidence="2">Uncharacterized protein</fullName>
    </submittedName>
</protein>
<name>A0A078LY88_9STAP</name>
<evidence type="ECO:0000256" key="1">
    <source>
        <dbReference type="SAM" id="Phobius"/>
    </source>
</evidence>
<feature type="transmembrane region" description="Helical" evidence="1">
    <location>
        <begin position="62"/>
        <end position="87"/>
    </location>
</feature>
<dbReference type="OrthoDB" id="1706490at2"/>
<gene>
    <name evidence="2" type="ORF">BN1048_00058</name>
</gene>
<dbReference type="eggNOG" id="COG1277">
    <property type="taxonomic scope" value="Bacteria"/>
</dbReference>
<dbReference type="EMBL" id="CCSE01000001">
    <property type="protein sequence ID" value="CDZ98939.1"/>
    <property type="molecule type" value="Genomic_DNA"/>
</dbReference>
<proteinExistence type="predicted"/>
<feature type="transmembrane region" description="Helical" evidence="1">
    <location>
        <begin position="107"/>
        <end position="128"/>
    </location>
</feature>
<feature type="transmembrane region" description="Helical" evidence="1">
    <location>
        <begin position="276"/>
        <end position="299"/>
    </location>
</feature>
<keyword evidence="3" id="KW-1185">Reference proteome</keyword>
<feature type="transmembrane region" description="Helical" evidence="1">
    <location>
        <begin position="148"/>
        <end position="170"/>
    </location>
</feature>
<keyword evidence="1" id="KW-0472">Membrane</keyword>
<feature type="transmembrane region" description="Helical" evidence="1">
    <location>
        <begin position="182"/>
        <end position="202"/>
    </location>
</feature>
<keyword evidence="1" id="KW-0812">Transmembrane</keyword>
<feature type="transmembrane region" description="Helical" evidence="1">
    <location>
        <begin position="305"/>
        <end position="323"/>
    </location>
</feature>
<sequence length="660" mass="73911">MKSQTSLLNKTLLSHFSGTVFWLTVVFMALNIIALPVSIWIVTYDPMAAPDAVRQNAADVLFQLSAGQLIIGMIFTVFLAMFILNYLNDEGSSDFMHGLPVKRTAMLIHALITGFTAIVAPLVITALLLIAERMIFIPEITMTDIGKWFLYALFVHCVIFSIAVFAGFLVNGLFLHMQIITLIVFLPLALWGLTYVTASILYDGIPTEFFVNSEPVLNATFPYIAVMQLYEGISILKSTIWGITAIVLIALSFVLYKARRNENVTHTFNFKWLRALLVAVTTITGMLAIGAGISMFLAASAAVTVIGFIIGGVISYIIIEMLFQRNARIQLEWKSVLTTLFIIIVFWGIFLFGWNRYVNFVPAADEVDSVYISTVYSNDNPEMTAENFKEGYLLHSDKNTIQTVIKVHEITIEEKERPGVDYMGENGNIEITYKMTDGSFVSREFDTIKADSQAIASVSEINSAEYDVHSDILANLKEDSEFTLALGMNDVREGDDLTAEYQEELGTLKTYRPDIVNNTGRVSVELYFHNDGAFSGSYVYGESSIYNKAIMDAVRADYFNYTDILDIDETSAMYTAELSDEQMYTFFEDFKTMPIYDLADEYELGEIHESNGGTKDMIDHINEEGLNPQGNKLLIYSYPYFGGPMHETPAGIDFSILAIQ</sequence>
<organism evidence="2 3">
    <name type="scientific">Jeotgalicoccus saudimassiliensis</name>
    <dbReference type="NCBI Taxonomy" id="1461582"/>
    <lineage>
        <taxon>Bacteria</taxon>
        <taxon>Bacillati</taxon>
        <taxon>Bacillota</taxon>
        <taxon>Bacilli</taxon>
        <taxon>Bacillales</taxon>
        <taxon>Staphylococcaceae</taxon>
        <taxon>Jeotgalicoccus</taxon>
    </lineage>
</organism>
<evidence type="ECO:0000313" key="2">
    <source>
        <dbReference type="EMBL" id="CDZ98939.1"/>
    </source>
</evidence>
<dbReference type="STRING" id="1461582.BN1048_00058"/>
<dbReference type="HOGENOM" id="CLU_415484_0_0_9"/>
<feature type="transmembrane region" description="Helical" evidence="1">
    <location>
        <begin position="335"/>
        <end position="354"/>
    </location>
</feature>
<dbReference type="RefSeq" id="WP_035807335.1">
    <property type="nucleotide sequence ID" value="NZ_CCSE01000001.1"/>
</dbReference>
<keyword evidence="1" id="KW-1133">Transmembrane helix</keyword>